<evidence type="ECO:0000313" key="4">
    <source>
        <dbReference type="EMBL" id="GFY94863.1"/>
    </source>
</evidence>
<evidence type="ECO:0000256" key="1">
    <source>
        <dbReference type="ARBA" id="ARBA00022676"/>
    </source>
</evidence>
<keyword evidence="3" id="KW-1133">Transmembrane helix</keyword>
<dbReference type="AlphaFoldDB" id="A0A7J0F8D2"/>
<evidence type="ECO:0000256" key="3">
    <source>
        <dbReference type="SAM" id="Phobius"/>
    </source>
</evidence>
<proteinExistence type="predicted"/>
<accession>A0A7J0F8D2</accession>
<gene>
    <name evidence="4" type="ORF">Acr_10g0002480</name>
</gene>
<keyword evidence="5" id="KW-1185">Reference proteome</keyword>
<keyword evidence="3" id="KW-0812">Transmembrane</keyword>
<protein>
    <submittedName>
        <fullName evidence="4">Plant glycogenin-like starch initiation protein 4</fullName>
    </submittedName>
</protein>
<keyword evidence="1" id="KW-0808">Transferase</keyword>
<dbReference type="Gene3D" id="3.90.550.10">
    <property type="entry name" value="Spore Coat Polysaccharide Biosynthesis Protein SpsA, Chain A"/>
    <property type="match status" value="1"/>
</dbReference>
<dbReference type="OrthoDB" id="1678731at2759"/>
<feature type="transmembrane region" description="Helical" evidence="3">
    <location>
        <begin position="317"/>
        <end position="336"/>
    </location>
</feature>
<keyword evidence="2" id="KW-0464">Manganese</keyword>
<sequence length="370" mass="43344">MDGVGENDEISRLGETVVVHFDRVDKNRQWSDFFPKWIDEDEREGPTTCPKIPMPEFEDYQRLDVVVARVPCGRGAEREGIKDVFRLQLNLVVANLLVRSGCSDHNYDRLDRTVYAVFIGSCGPMREIFRCDDLLFHEDDDIFVYRPNLRKLKQKVLMPVGTCQIAPLSEEPGVMLVEPSKCMFETLMEKMDKVASYDATDQGFLNEMFTWWHRWPSKVNSITLFDEGEDKKHEMIKNPYAIHYLGIKPWMCQTDHDCNWDVPGLDRFASDSAHKRWVQVYDSLPKRLQSYCEVTLREDPNLARIKKWRESYKNGNWNWKTYLFIALLIFFSFLALSQRLRVKSAIVYVSSLVFHKICKNEIKEKNGKGK</sequence>
<evidence type="ECO:0000313" key="5">
    <source>
        <dbReference type="Proteomes" id="UP000585474"/>
    </source>
</evidence>
<comment type="caution">
    <text evidence="4">The sequence shown here is derived from an EMBL/GenBank/DDBJ whole genome shotgun (WGS) entry which is preliminary data.</text>
</comment>
<keyword evidence="1" id="KW-0328">Glycosyltransferase</keyword>
<dbReference type="Proteomes" id="UP000585474">
    <property type="component" value="Unassembled WGS sequence"/>
</dbReference>
<dbReference type="GO" id="GO:0016757">
    <property type="term" value="F:glycosyltransferase activity"/>
    <property type="evidence" value="ECO:0007669"/>
    <property type="project" value="UniProtKB-KW"/>
</dbReference>
<dbReference type="InterPro" id="IPR029044">
    <property type="entry name" value="Nucleotide-diphossugar_trans"/>
</dbReference>
<name>A0A7J0F8D2_9ERIC</name>
<organism evidence="4 5">
    <name type="scientific">Actinidia rufa</name>
    <dbReference type="NCBI Taxonomy" id="165716"/>
    <lineage>
        <taxon>Eukaryota</taxon>
        <taxon>Viridiplantae</taxon>
        <taxon>Streptophyta</taxon>
        <taxon>Embryophyta</taxon>
        <taxon>Tracheophyta</taxon>
        <taxon>Spermatophyta</taxon>
        <taxon>Magnoliopsida</taxon>
        <taxon>eudicotyledons</taxon>
        <taxon>Gunneridae</taxon>
        <taxon>Pentapetalae</taxon>
        <taxon>asterids</taxon>
        <taxon>Ericales</taxon>
        <taxon>Actinidiaceae</taxon>
        <taxon>Actinidia</taxon>
    </lineage>
</organism>
<dbReference type="InterPro" id="IPR050587">
    <property type="entry name" value="GNT1/Glycosyltrans_8"/>
</dbReference>
<dbReference type="SUPFAM" id="SSF53448">
    <property type="entry name" value="Nucleotide-diphospho-sugar transferases"/>
    <property type="match status" value="1"/>
</dbReference>
<reference evidence="4 5" key="1">
    <citation type="submission" date="2019-07" db="EMBL/GenBank/DDBJ databases">
        <title>De Novo Assembly of kiwifruit Actinidia rufa.</title>
        <authorList>
            <person name="Sugita-Konishi S."/>
            <person name="Sato K."/>
            <person name="Mori E."/>
            <person name="Abe Y."/>
            <person name="Kisaki G."/>
            <person name="Hamano K."/>
            <person name="Suezawa K."/>
            <person name="Otani M."/>
            <person name="Fukuda T."/>
            <person name="Manabe T."/>
            <person name="Gomi K."/>
            <person name="Tabuchi M."/>
            <person name="Akimitsu K."/>
            <person name="Kataoka I."/>
        </authorList>
    </citation>
    <scope>NUCLEOTIDE SEQUENCE [LARGE SCALE GENOMIC DNA]</scope>
    <source>
        <strain evidence="5">cv. Fuchu</strain>
    </source>
</reference>
<dbReference type="EMBL" id="BJWL01000010">
    <property type="protein sequence ID" value="GFY94863.1"/>
    <property type="molecule type" value="Genomic_DNA"/>
</dbReference>
<keyword evidence="3" id="KW-0472">Membrane</keyword>
<dbReference type="PANTHER" id="PTHR11183">
    <property type="entry name" value="GLYCOGENIN SUBFAMILY MEMBER"/>
    <property type="match status" value="1"/>
</dbReference>
<evidence type="ECO:0000256" key="2">
    <source>
        <dbReference type="ARBA" id="ARBA00023211"/>
    </source>
</evidence>